<dbReference type="EMBL" id="JAQIZT010000001">
    <property type="protein sequence ID" value="KAJ7009329.1"/>
    <property type="molecule type" value="Genomic_DNA"/>
</dbReference>
<gene>
    <name evidence="1" type="ORF">NC653_000097</name>
    <name evidence="2" type="ORF">NC653_000375</name>
</gene>
<protein>
    <submittedName>
        <fullName evidence="1">Uncharacterized protein</fullName>
    </submittedName>
</protein>
<name>A0AAD6RHV8_9ROSI</name>
<evidence type="ECO:0000313" key="2">
    <source>
        <dbReference type="EMBL" id="KAJ7009656.1"/>
    </source>
</evidence>
<dbReference type="EMBL" id="JAQIZT010000001">
    <property type="protein sequence ID" value="KAJ7009656.1"/>
    <property type="molecule type" value="Genomic_DNA"/>
</dbReference>
<accession>A0AAD6RHV8</accession>
<sequence>MKDGLQRKRPMELHLAQHLITVLHFKSSNGLVGNNRELLLSVNGIWVSDSQSRSFYYKRKRKNLIFTFKFSVALLRITKNRTCPFAVGGHMLMFISPPKLFCGLGRRLSVATILDGTWKNTYSIPNFRFYCNMKKRTGKHDTLTIPKKKLDLFSIAPKTAMAVEQFHTAIWHSVLGVD</sequence>
<keyword evidence="3" id="KW-1185">Reference proteome</keyword>
<dbReference type="Proteomes" id="UP001164929">
    <property type="component" value="Chromosome 1"/>
</dbReference>
<comment type="caution">
    <text evidence="1">The sequence shown here is derived from an EMBL/GenBank/DDBJ whole genome shotgun (WGS) entry which is preliminary data.</text>
</comment>
<reference evidence="1 3" key="1">
    <citation type="journal article" date="2023" name="Mol. Ecol. Resour.">
        <title>Chromosome-level genome assembly of a triploid poplar Populus alba 'Berolinensis'.</title>
        <authorList>
            <person name="Chen S."/>
            <person name="Yu Y."/>
            <person name="Wang X."/>
            <person name="Wang S."/>
            <person name="Zhang T."/>
            <person name="Zhou Y."/>
            <person name="He R."/>
            <person name="Meng N."/>
            <person name="Wang Y."/>
            <person name="Liu W."/>
            <person name="Liu Z."/>
            <person name="Liu J."/>
            <person name="Guo Q."/>
            <person name="Huang H."/>
            <person name="Sederoff R.R."/>
            <person name="Wang G."/>
            <person name="Qu G."/>
            <person name="Chen S."/>
        </authorList>
    </citation>
    <scope>NUCLEOTIDE SEQUENCE [LARGE SCALE GENOMIC DNA]</scope>
    <source>
        <strain evidence="1">SC-2020</strain>
    </source>
</reference>
<proteinExistence type="predicted"/>
<evidence type="ECO:0000313" key="1">
    <source>
        <dbReference type="EMBL" id="KAJ7009329.1"/>
    </source>
</evidence>
<organism evidence="1 3">
    <name type="scientific">Populus alba x Populus x berolinensis</name>
    <dbReference type="NCBI Taxonomy" id="444605"/>
    <lineage>
        <taxon>Eukaryota</taxon>
        <taxon>Viridiplantae</taxon>
        <taxon>Streptophyta</taxon>
        <taxon>Embryophyta</taxon>
        <taxon>Tracheophyta</taxon>
        <taxon>Spermatophyta</taxon>
        <taxon>Magnoliopsida</taxon>
        <taxon>eudicotyledons</taxon>
        <taxon>Gunneridae</taxon>
        <taxon>Pentapetalae</taxon>
        <taxon>rosids</taxon>
        <taxon>fabids</taxon>
        <taxon>Malpighiales</taxon>
        <taxon>Salicaceae</taxon>
        <taxon>Saliceae</taxon>
        <taxon>Populus</taxon>
    </lineage>
</organism>
<dbReference type="AlphaFoldDB" id="A0AAD6RHV8"/>
<evidence type="ECO:0000313" key="3">
    <source>
        <dbReference type="Proteomes" id="UP001164929"/>
    </source>
</evidence>